<dbReference type="GO" id="GO:0016491">
    <property type="term" value="F:oxidoreductase activity"/>
    <property type="evidence" value="ECO:0007669"/>
    <property type="project" value="UniProtKB-KW"/>
</dbReference>
<dbReference type="Pfam" id="PF01266">
    <property type="entry name" value="DAO"/>
    <property type="match status" value="1"/>
</dbReference>
<keyword evidence="1" id="KW-0560">Oxidoreductase</keyword>
<dbReference type="Gene3D" id="3.50.50.60">
    <property type="entry name" value="FAD/NAD(P)-binding domain"/>
    <property type="match status" value="1"/>
</dbReference>
<gene>
    <name evidence="3" type="ORF">EB235_20450</name>
</gene>
<evidence type="ECO:0000313" key="3">
    <source>
        <dbReference type="EMBL" id="QKD03562.1"/>
    </source>
</evidence>
<dbReference type="PANTHER" id="PTHR13847">
    <property type="entry name" value="SARCOSINE DEHYDROGENASE-RELATED"/>
    <property type="match status" value="1"/>
</dbReference>
<dbReference type="Gene3D" id="3.30.9.10">
    <property type="entry name" value="D-Amino Acid Oxidase, subunit A, domain 2"/>
    <property type="match status" value="1"/>
</dbReference>
<dbReference type="InterPro" id="IPR036188">
    <property type="entry name" value="FAD/NAD-bd_sf"/>
</dbReference>
<proteinExistence type="predicted"/>
<dbReference type="SUPFAM" id="SSF51905">
    <property type="entry name" value="FAD/NAD(P)-binding domain"/>
    <property type="match status" value="1"/>
</dbReference>
<evidence type="ECO:0000256" key="1">
    <source>
        <dbReference type="ARBA" id="ARBA00023002"/>
    </source>
</evidence>
<dbReference type="GO" id="GO:0005737">
    <property type="term" value="C:cytoplasm"/>
    <property type="evidence" value="ECO:0007669"/>
    <property type="project" value="TreeGrafter"/>
</dbReference>
<dbReference type="RefSeq" id="WP_032925379.1">
    <property type="nucleotide sequence ID" value="NZ_CP033367.1"/>
</dbReference>
<protein>
    <submittedName>
        <fullName evidence="3">FAD-binding oxidoreductase</fullName>
    </submittedName>
</protein>
<dbReference type="InterPro" id="IPR006076">
    <property type="entry name" value="FAD-dep_OxRdtase"/>
</dbReference>
<organism evidence="3 4">
    <name type="scientific">Mesorhizobium loti R88b</name>
    <dbReference type="NCBI Taxonomy" id="935548"/>
    <lineage>
        <taxon>Bacteria</taxon>
        <taxon>Pseudomonadati</taxon>
        <taxon>Pseudomonadota</taxon>
        <taxon>Alphaproteobacteria</taxon>
        <taxon>Hyphomicrobiales</taxon>
        <taxon>Phyllobacteriaceae</taxon>
        <taxon>Mesorhizobium</taxon>
    </lineage>
</organism>
<dbReference type="PRINTS" id="PR00420">
    <property type="entry name" value="RNGMNOXGNASE"/>
</dbReference>
<evidence type="ECO:0000313" key="4">
    <source>
        <dbReference type="Proteomes" id="UP000503017"/>
    </source>
</evidence>
<name>A0A6M7WMD9_RHILI</name>
<reference evidence="3 4" key="1">
    <citation type="submission" date="2018-10" db="EMBL/GenBank/DDBJ databases">
        <authorList>
            <person name="Perry B.J."/>
            <person name="Sullivan J.T."/>
            <person name="Murphy R.J.T."/>
            <person name="Ramsay J.P."/>
            <person name="Ronson C.W."/>
        </authorList>
    </citation>
    <scope>NUCLEOTIDE SEQUENCE [LARGE SCALE GENOMIC DNA]</scope>
    <source>
        <strain evidence="3 4">R88b</strain>
    </source>
</reference>
<sequence>MTTQATAAEIVIVGGGIYGASLAYELAQAGKTVTLLEADDIAAGASGGSGERGVRANSRDLRELPMATVSFPLWAKYQEQFEGGVGYRRIGGLHLFNIPHGAHEHEVRGSMEAMAMVQNALGVPSQLLNRDETLEREPELSGDLIGSVYCPNDGVCDHTFATLAFAKQARKAGANLRTGARVTEILHDKGSATGVRLASGEVVPVGEKLVLLANNGVLPLLKPVLQPQEIMPVITQMPQMMFVTNPHGKKINHLLGHAHRTLSVKQLQDGTLMLSGGQSVAHTPKGHWKGSLSSTALGLTNAIATLPFIDESSFLKVYASRVESCAVDGIPIVDTPAALHNTIYGFAWTGHGFAIALGFTKYLTDWIVGGEKPQALEVFSGKRFQGPHAA</sequence>
<evidence type="ECO:0000259" key="2">
    <source>
        <dbReference type="Pfam" id="PF01266"/>
    </source>
</evidence>
<dbReference type="AlphaFoldDB" id="A0A6M7WMD9"/>
<feature type="domain" description="FAD dependent oxidoreductase" evidence="2">
    <location>
        <begin position="10"/>
        <end position="366"/>
    </location>
</feature>
<accession>A0A6M7WMD9</accession>
<dbReference type="Proteomes" id="UP000503017">
    <property type="component" value="Chromosome"/>
</dbReference>
<dbReference type="EMBL" id="CP033367">
    <property type="protein sequence ID" value="QKD03562.1"/>
    <property type="molecule type" value="Genomic_DNA"/>
</dbReference>